<dbReference type="PANTHER" id="PTHR43747:SF5">
    <property type="entry name" value="FAD-BINDING DOMAIN-CONTAINING PROTEIN"/>
    <property type="match status" value="1"/>
</dbReference>
<protein>
    <submittedName>
        <fullName evidence="3">Flavin-dependent dehydrogenase</fullName>
    </submittedName>
</protein>
<dbReference type="Pfam" id="PF13450">
    <property type="entry name" value="NAD_binding_8"/>
    <property type="match status" value="1"/>
</dbReference>
<dbReference type="EMBL" id="SLZU01000019">
    <property type="protein sequence ID" value="TCS59761.1"/>
    <property type="molecule type" value="Genomic_DNA"/>
</dbReference>
<comment type="caution">
    <text evidence="3">The sequence shown here is derived from an EMBL/GenBank/DDBJ whole genome shotgun (WGS) entry which is preliminary data.</text>
</comment>
<evidence type="ECO:0000313" key="3">
    <source>
        <dbReference type="EMBL" id="TCS59761.1"/>
    </source>
</evidence>
<dbReference type="AlphaFoldDB" id="A0A4V2UMW9"/>
<dbReference type="Pfam" id="PF04820">
    <property type="entry name" value="Trp_halogenase"/>
    <property type="match status" value="1"/>
</dbReference>
<dbReference type="PANTHER" id="PTHR43747">
    <property type="entry name" value="FAD-BINDING PROTEIN"/>
    <property type="match status" value="1"/>
</dbReference>
<sequence>MAGNPDMTALSRPDMIVLGGGPAGAVSAWLAARDGLRVLLIDPAKPSLRIEGLSPRLHRWLRVTGLGDGGATIGPFPRRVDWANQPQAVNAEYAVDRDRFDAHLRRAAESAGAQWLKTSAQLSGREVSLPGGRRLSARWMIDARGRQGRHGERSTLPFSTISICGWYRQDRPGPPGFDITALPEGWLWRAALPDGRTWAQLTTDARSPAAMEERLAQAISRTGLPTGRFTLQSALHARASAPLLPSPVTDLSCLPVGDALSAMDPLSGHGLFWAVSSALSAAAARRTLTARPGTGTQMLCRRYLEKRARETYLRNARIGRDFLRLESRFTAEPFWISRAGFPDDQPAHVPVTRAEVRPGMVIRNGLIEEMELLHTPQEPEGIGWFDKIPAATFWQAFSAGRTREELAATWGPMALGLFDRLATLKADCDENA</sequence>
<evidence type="ECO:0000256" key="2">
    <source>
        <dbReference type="ARBA" id="ARBA00023033"/>
    </source>
</evidence>
<dbReference type="InterPro" id="IPR006905">
    <property type="entry name" value="Flavin_halogenase"/>
</dbReference>
<dbReference type="Gene3D" id="3.50.50.60">
    <property type="entry name" value="FAD/NAD(P)-binding domain"/>
    <property type="match status" value="1"/>
</dbReference>
<keyword evidence="1" id="KW-0560">Oxidoreductase</keyword>
<dbReference type="InterPro" id="IPR036188">
    <property type="entry name" value="FAD/NAD-bd_sf"/>
</dbReference>
<evidence type="ECO:0000256" key="1">
    <source>
        <dbReference type="ARBA" id="ARBA00023002"/>
    </source>
</evidence>
<organism evidence="3 4">
    <name type="scientific">Primorskyibacter sedentarius</name>
    <dbReference type="NCBI Taxonomy" id="745311"/>
    <lineage>
        <taxon>Bacteria</taxon>
        <taxon>Pseudomonadati</taxon>
        <taxon>Pseudomonadota</taxon>
        <taxon>Alphaproteobacteria</taxon>
        <taxon>Rhodobacterales</taxon>
        <taxon>Roseobacteraceae</taxon>
        <taxon>Primorskyibacter</taxon>
    </lineage>
</organism>
<dbReference type="Proteomes" id="UP000295696">
    <property type="component" value="Unassembled WGS sequence"/>
</dbReference>
<accession>A0A4V2UMW9</accession>
<dbReference type="InterPro" id="IPR050816">
    <property type="entry name" value="Flavin-dep_Halogenase_NPB"/>
</dbReference>
<gene>
    <name evidence="3" type="ORF">EDD52_11964</name>
</gene>
<evidence type="ECO:0000313" key="4">
    <source>
        <dbReference type="Proteomes" id="UP000295696"/>
    </source>
</evidence>
<proteinExistence type="predicted"/>
<reference evidence="3 4" key="1">
    <citation type="submission" date="2019-03" db="EMBL/GenBank/DDBJ databases">
        <title>Genomic Encyclopedia of Type Strains, Phase IV (KMG-IV): sequencing the most valuable type-strain genomes for metagenomic binning, comparative biology and taxonomic classification.</title>
        <authorList>
            <person name="Goeker M."/>
        </authorList>
    </citation>
    <scope>NUCLEOTIDE SEQUENCE [LARGE SCALE GENOMIC DNA]</scope>
    <source>
        <strain evidence="3 4">DSM 104836</strain>
    </source>
</reference>
<dbReference type="SUPFAM" id="SSF51905">
    <property type="entry name" value="FAD/NAD(P)-binding domain"/>
    <property type="match status" value="1"/>
</dbReference>
<dbReference type="GO" id="GO:0004497">
    <property type="term" value="F:monooxygenase activity"/>
    <property type="evidence" value="ECO:0007669"/>
    <property type="project" value="UniProtKB-KW"/>
</dbReference>
<keyword evidence="4" id="KW-1185">Reference proteome</keyword>
<keyword evidence="2" id="KW-0503">Monooxygenase</keyword>
<name>A0A4V2UMW9_9RHOB</name>